<dbReference type="GO" id="GO:0000049">
    <property type="term" value="F:tRNA binding"/>
    <property type="evidence" value="ECO:0007669"/>
    <property type="project" value="UniProtKB-UniRule"/>
</dbReference>
<accession>A0A967KGJ6</accession>
<dbReference type="EMBL" id="JAAQPH010000014">
    <property type="protein sequence ID" value="NIA70411.1"/>
    <property type="molecule type" value="Genomic_DNA"/>
</dbReference>
<feature type="site" description="Interacts with tRNA; defines subfamily-specific binding signature" evidence="10">
    <location>
        <position position="166"/>
    </location>
</feature>
<evidence type="ECO:0000256" key="3">
    <source>
        <dbReference type="ARBA" id="ARBA00022630"/>
    </source>
</evidence>
<dbReference type="Gene3D" id="3.20.20.70">
    <property type="entry name" value="Aldolase class I"/>
    <property type="match status" value="1"/>
</dbReference>
<dbReference type="GO" id="GO:0010181">
    <property type="term" value="F:FMN binding"/>
    <property type="evidence" value="ECO:0007669"/>
    <property type="project" value="UniProtKB-UniRule"/>
</dbReference>
<comment type="similarity">
    <text evidence="11">Belongs to the dus family.</text>
</comment>
<evidence type="ECO:0000256" key="10">
    <source>
        <dbReference type="HAMAP-Rule" id="MF_02041"/>
    </source>
</evidence>
<dbReference type="PROSITE" id="PS01136">
    <property type="entry name" value="UPF0034"/>
    <property type="match status" value="1"/>
</dbReference>
<comment type="catalytic activity">
    <reaction evidence="10">
        <text>5,6-dihydrouridine(20) in tRNA + NAD(+) = uridine(20) in tRNA + NADH + H(+)</text>
        <dbReference type="Rhea" id="RHEA:53340"/>
        <dbReference type="Rhea" id="RHEA-COMP:13533"/>
        <dbReference type="Rhea" id="RHEA-COMP:13534"/>
        <dbReference type="ChEBI" id="CHEBI:15378"/>
        <dbReference type="ChEBI" id="CHEBI:57540"/>
        <dbReference type="ChEBI" id="CHEBI:57945"/>
        <dbReference type="ChEBI" id="CHEBI:65315"/>
        <dbReference type="ChEBI" id="CHEBI:74443"/>
        <dbReference type="EC" id="1.3.1.91"/>
    </reaction>
</comment>
<name>A0A967KGJ6_9PROT</name>
<keyword evidence="2 10" id="KW-0820">tRNA-binding</keyword>
<evidence type="ECO:0000313" key="15">
    <source>
        <dbReference type="EMBL" id="NIA70411.1"/>
    </source>
</evidence>
<sequence length="319" mass="35358">MMDWTDRHERAFLRTISQRALLYTEMVTTGAILHGDRDRFLAFDDVEHPVALQLGGSDPDDLAACAREGALRGYDEINLNLGCPSDRVQRGRFGACLMTEPDLVADCVAAMIGAVDIPVTVKTRIGVDEQDSYEALQAFVETIAAAGCRSFTIHARKAWLSGLSPKQNREVPPLRYEVVYALKRDFADLEIVLNGGVQTLEEAEAHLQQVDGVMIGRAAYQTPYILAEADRRIFDEPVAPRSREQIVEDFLPYVERQLCLGVPLKSITRHMLGLFNGLPGARAWRRHLSEEAHLPGAGPEVVLAALARWQEAGQKRQAA</sequence>
<evidence type="ECO:0000256" key="9">
    <source>
        <dbReference type="ARBA" id="ARBA00058013"/>
    </source>
</evidence>
<keyword evidence="3 10" id="KW-0285">Flavoprotein</keyword>
<comment type="caution">
    <text evidence="15">The sequence shown here is derived from an EMBL/GenBank/DDBJ whole genome shotgun (WGS) entry which is preliminary data.</text>
</comment>
<keyword evidence="16" id="KW-1185">Reference proteome</keyword>
<dbReference type="FunFam" id="3.20.20.70:FF:000083">
    <property type="entry name" value="tRNA-dihydrouridine(20/20a) synthase"/>
    <property type="match status" value="1"/>
</dbReference>
<dbReference type="CDD" id="cd02801">
    <property type="entry name" value="DUS_like_FMN"/>
    <property type="match status" value="1"/>
</dbReference>
<keyword evidence="4 10" id="KW-0288">FMN</keyword>
<dbReference type="AlphaFoldDB" id="A0A967KGJ6"/>
<dbReference type="SUPFAM" id="SSF51395">
    <property type="entry name" value="FMN-linked oxidoreductases"/>
    <property type="match status" value="1"/>
</dbReference>
<dbReference type="Pfam" id="PF01207">
    <property type="entry name" value="Dus"/>
    <property type="match status" value="1"/>
</dbReference>
<dbReference type="GO" id="GO:0050660">
    <property type="term" value="F:flavin adenine dinucleotide binding"/>
    <property type="evidence" value="ECO:0007669"/>
    <property type="project" value="InterPro"/>
</dbReference>
<keyword evidence="5 10" id="KW-0819">tRNA processing</keyword>
<evidence type="ECO:0000256" key="6">
    <source>
        <dbReference type="ARBA" id="ARBA00022857"/>
    </source>
</evidence>
<dbReference type="GO" id="GO:0102264">
    <property type="term" value="F:tRNA-dihydrouridine20 synthase activity"/>
    <property type="evidence" value="ECO:0007669"/>
    <property type="project" value="UniProtKB-EC"/>
</dbReference>
<comment type="catalytic activity">
    <reaction evidence="10">
        <text>5,6-dihydrouridine(20a) in tRNA + NAD(+) = uridine(20a) in tRNA + NADH + H(+)</text>
        <dbReference type="Rhea" id="RHEA:53348"/>
        <dbReference type="Rhea" id="RHEA-COMP:13535"/>
        <dbReference type="Rhea" id="RHEA-COMP:13536"/>
        <dbReference type="ChEBI" id="CHEBI:15378"/>
        <dbReference type="ChEBI" id="CHEBI:57540"/>
        <dbReference type="ChEBI" id="CHEBI:57945"/>
        <dbReference type="ChEBI" id="CHEBI:65315"/>
        <dbReference type="ChEBI" id="CHEBI:74443"/>
    </reaction>
</comment>
<feature type="site" description="Interacts with tRNA; defines subfamily-specific binding signature" evidence="10">
    <location>
        <position position="285"/>
    </location>
</feature>
<feature type="site" description="Interacts with tRNA; defines subfamily-specific binding signature" evidence="10">
    <location>
        <position position="282"/>
    </location>
</feature>
<evidence type="ECO:0000256" key="4">
    <source>
        <dbReference type="ARBA" id="ARBA00022643"/>
    </source>
</evidence>
<feature type="binding site" evidence="10 13">
    <location>
        <begin position="194"/>
        <end position="196"/>
    </location>
    <ligand>
        <name>FMN</name>
        <dbReference type="ChEBI" id="CHEBI:58210"/>
    </ligand>
</feature>
<dbReference type="InterPro" id="IPR004653">
    <property type="entry name" value="DusA"/>
</dbReference>
<organism evidence="15 16">
    <name type="scientific">Pelagibius litoralis</name>
    <dbReference type="NCBI Taxonomy" id="374515"/>
    <lineage>
        <taxon>Bacteria</taxon>
        <taxon>Pseudomonadati</taxon>
        <taxon>Pseudomonadota</taxon>
        <taxon>Alphaproteobacteria</taxon>
        <taxon>Rhodospirillales</taxon>
        <taxon>Rhodovibrionaceae</taxon>
        <taxon>Pelagibius</taxon>
    </lineage>
</organism>
<keyword evidence="13" id="KW-0547">Nucleotide-binding</keyword>
<comment type="caution">
    <text evidence="10">Lacks conserved residue(s) required for the propagation of feature annotation.</text>
</comment>
<dbReference type="InterPro" id="IPR013785">
    <property type="entry name" value="Aldolase_TIM"/>
</dbReference>
<dbReference type="NCBIfam" id="TIGR00742">
    <property type="entry name" value="yjbN"/>
    <property type="match status" value="1"/>
</dbReference>
<dbReference type="Gene3D" id="1.20.120.1460">
    <property type="match status" value="1"/>
</dbReference>
<feature type="binding site" evidence="10 13">
    <location>
        <position position="154"/>
    </location>
    <ligand>
        <name>FMN</name>
        <dbReference type="ChEBI" id="CHEBI:58210"/>
    </ligand>
</feature>
<gene>
    <name evidence="10 15" type="primary">dusA</name>
    <name evidence="15" type="ORF">HBA54_17540</name>
</gene>
<dbReference type="PIRSF" id="PIRSF006621">
    <property type="entry name" value="Dus"/>
    <property type="match status" value="1"/>
</dbReference>
<evidence type="ECO:0000256" key="2">
    <source>
        <dbReference type="ARBA" id="ARBA00022555"/>
    </source>
</evidence>
<feature type="binding site" evidence="10 13">
    <location>
        <position position="53"/>
    </location>
    <ligand>
        <name>FMN</name>
        <dbReference type="ChEBI" id="CHEBI:58210"/>
    </ligand>
</feature>
<feature type="site" description="Interacts with tRNA" evidence="10">
    <location>
        <position position="169"/>
    </location>
</feature>
<protein>
    <recommendedName>
        <fullName evidence="10">tRNA-dihydrouridine(20/20a) synthase</fullName>
        <ecNumber evidence="10">1.3.1.91</ecNumber>
    </recommendedName>
    <alternativeName>
        <fullName evidence="10">U20-specific dihydrouridine synthase</fullName>
        <shortName evidence="10">U20-specific Dus</shortName>
    </alternativeName>
    <alternativeName>
        <fullName evidence="10">tRNA-dihydrouridine synthase A</fullName>
    </alternativeName>
</protein>
<dbReference type="InterPro" id="IPR018517">
    <property type="entry name" value="tRNA_hU_synthase_CS"/>
</dbReference>
<evidence type="ECO:0000313" key="16">
    <source>
        <dbReference type="Proteomes" id="UP000761264"/>
    </source>
</evidence>
<dbReference type="InterPro" id="IPR001269">
    <property type="entry name" value="DUS_fam"/>
</dbReference>
<evidence type="ECO:0000256" key="8">
    <source>
        <dbReference type="ARBA" id="ARBA00023002"/>
    </source>
</evidence>
<evidence type="ECO:0000256" key="13">
    <source>
        <dbReference type="PIRSR" id="PIRSR006621-2"/>
    </source>
</evidence>
<dbReference type="InterPro" id="IPR035587">
    <property type="entry name" value="DUS-like_FMN-bd"/>
</dbReference>
<evidence type="ECO:0000256" key="5">
    <source>
        <dbReference type="ARBA" id="ARBA00022694"/>
    </source>
</evidence>
<comment type="similarity">
    <text evidence="10">Belongs to the Dus family. DusA subfamily.</text>
</comment>
<dbReference type="HAMAP" id="MF_02041">
    <property type="entry name" value="DusA_subfam"/>
    <property type="match status" value="1"/>
</dbReference>
<dbReference type="PANTHER" id="PTHR42907">
    <property type="entry name" value="FMN-LINKED OXIDOREDUCTASES SUPERFAMILY PROTEIN"/>
    <property type="match status" value="1"/>
</dbReference>
<evidence type="ECO:0000256" key="12">
    <source>
        <dbReference type="PIRSR" id="PIRSR006621-1"/>
    </source>
</evidence>
<keyword evidence="6 10" id="KW-0521">NADP</keyword>
<feature type="site" description="Interacts with tRNA" evidence="10">
    <location>
        <position position="80"/>
    </location>
</feature>
<evidence type="ECO:0000256" key="11">
    <source>
        <dbReference type="PIRNR" id="PIRNR006621"/>
    </source>
</evidence>
<comment type="function">
    <text evidence="9 10">Catalyzes the synthesis of 5,6-dihydrouridine (D), a modified base found in the D-loop of most tRNAs, via the reduction of the C5-C6 double bond in target uridines. Specifically modifies U20 and U20a in tRNAs.</text>
</comment>
<reference evidence="15" key="1">
    <citation type="submission" date="2020-03" db="EMBL/GenBank/DDBJ databases">
        <title>Genome of Pelagibius litoralis DSM 21314T.</title>
        <authorList>
            <person name="Wang G."/>
        </authorList>
    </citation>
    <scope>NUCLEOTIDE SEQUENCE</scope>
    <source>
        <strain evidence="15">DSM 21314</strain>
    </source>
</reference>
<evidence type="ECO:0000256" key="7">
    <source>
        <dbReference type="ARBA" id="ARBA00022884"/>
    </source>
</evidence>
<feature type="binding site" evidence="10 13">
    <location>
        <begin position="216"/>
        <end position="217"/>
    </location>
    <ligand>
        <name>FMN</name>
        <dbReference type="ChEBI" id="CHEBI:58210"/>
    </ligand>
</feature>
<dbReference type="NCBIfam" id="NF008774">
    <property type="entry name" value="PRK11815.1"/>
    <property type="match status" value="1"/>
</dbReference>
<feature type="active site" description="Proton donor" evidence="10 12">
    <location>
        <position position="83"/>
    </location>
</feature>
<feature type="domain" description="DUS-like FMN-binding" evidence="14">
    <location>
        <begin position="1"/>
        <end position="297"/>
    </location>
</feature>
<dbReference type="EC" id="1.3.1.91" evidence="10"/>
<evidence type="ECO:0000256" key="1">
    <source>
        <dbReference type="ARBA" id="ARBA00001917"/>
    </source>
</evidence>
<proteinExistence type="inferred from homology"/>
<keyword evidence="7 10" id="KW-0694">RNA-binding</keyword>
<dbReference type="Proteomes" id="UP000761264">
    <property type="component" value="Unassembled WGS sequence"/>
</dbReference>
<dbReference type="PANTHER" id="PTHR42907:SF1">
    <property type="entry name" value="FMN-LINKED OXIDOREDUCTASES SUPERFAMILY PROTEIN"/>
    <property type="match status" value="1"/>
</dbReference>
<evidence type="ECO:0000259" key="14">
    <source>
        <dbReference type="Pfam" id="PF01207"/>
    </source>
</evidence>
<comment type="catalytic activity">
    <reaction evidence="10">
        <text>5,6-dihydrouridine(20) in tRNA + NADP(+) = uridine(20) in tRNA + NADPH + H(+)</text>
        <dbReference type="Rhea" id="RHEA:53336"/>
        <dbReference type="Rhea" id="RHEA-COMP:13533"/>
        <dbReference type="Rhea" id="RHEA-COMP:13534"/>
        <dbReference type="ChEBI" id="CHEBI:15378"/>
        <dbReference type="ChEBI" id="CHEBI:57783"/>
        <dbReference type="ChEBI" id="CHEBI:58349"/>
        <dbReference type="ChEBI" id="CHEBI:65315"/>
        <dbReference type="ChEBI" id="CHEBI:74443"/>
        <dbReference type="EC" id="1.3.1.91"/>
    </reaction>
</comment>
<keyword evidence="8 10" id="KW-0560">Oxidoreductase</keyword>
<comment type="catalytic activity">
    <reaction evidence="10">
        <text>5,6-dihydrouridine(20a) in tRNA + NADP(+) = uridine(20a) in tRNA + NADPH + H(+)</text>
        <dbReference type="Rhea" id="RHEA:53344"/>
        <dbReference type="Rhea" id="RHEA-COMP:13535"/>
        <dbReference type="Rhea" id="RHEA-COMP:13536"/>
        <dbReference type="ChEBI" id="CHEBI:15378"/>
        <dbReference type="ChEBI" id="CHEBI:57783"/>
        <dbReference type="ChEBI" id="CHEBI:58349"/>
        <dbReference type="ChEBI" id="CHEBI:65315"/>
        <dbReference type="ChEBI" id="CHEBI:74443"/>
    </reaction>
</comment>
<feature type="binding site" evidence="10 13">
    <location>
        <position position="122"/>
    </location>
    <ligand>
        <name>FMN</name>
        <dbReference type="ChEBI" id="CHEBI:58210"/>
    </ligand>
</feature>
<comment type="cofactor">
    <cofactor evidence="1 10 11 13">
        <name>FMN</name>
        <dbReference type="ChEBI" id="CHEBI:58210"/>
    </cofactor>
</comment>